<comment type="caution">
    <text evidence="3">The sequence shown here is derived from an EMBL/GenBank/DDBJ whole genome shotgun (WGS) entry which is preliminary data.</text>
</comment>
<protein>
    <submittedName>
        <fullName evidence="3">(apollo) hypothetical protein</fullName>
    </submittedName>
</protein>
<dbReference type="GO" id="GO:0005811">
    <property type="term" value="C:lipid droplet"/>
    <property type="evidence" value="ECO:0007669"/>
    <property type="project" value="TreeGrafter"/>
</dbReference>
<evidence type="ECO:0000256" key="2">
    <source>
        <dbReference type="ARBA" id="ARBA00023002"/>
    </source>
</evidence>
<name>A0A8S3WRL0_PARAO</name>
<dbReference type="OrthoDB" id="6251714at2759"/>
<evidence type="ECO:0000313" key="3">
    <source>
        <dbReference type="EMBL" id="CAG4977071.1"/>
    </source>
</evidence>
<dbReference type="AlphaFoldDB" id="A0A8S3WRL0"/>
<dbReference type="PANTHER" id="PTHR24322">
    <property type="entry name" value="PKSB"/>
    <property type="match status" value="1"/>
</dbReference>
<comment type="similarity">
    <text evidence="1">Belongs to the short-chain dehydrogenases/reductases (SDR) family.</text>
</comment>
<dbReference type="PANTHER" id="PTHR24322:SF736">
    <property type="entry name" value="RETINOL DEHYDROGENASE 10"/>
    <property type="match status" value="1"/>
</dbReference>
<dbReference type="GO" id="GO:0016616">
    <property type="term" value="F:oxidoreductase activity, acting on the CH-OH group of donors, NAD or NADP as acceptor"/>
    <property type="evidence" value="ECO:0007669"/>
    <property type="project" value="TreeGrafter"/>
</dbReference>
<dbReference type="Proteomes" id="UP000691718">
    <property type="component" value="Unassembled WGS sequence"/>
</dbReference>
<dbReference type="Pfam" id="PF00106">
    <property type="entry name" value="adh_short"/>
    <property type="match status" value="1"/>
</dbReference>
<keyword evidence="4" id="KW-1185">Reference proteome</keyword>
<dbReference type="InterPro" id="IPR002347">
    <property type="entry name" value="SDR_fam"/>
</dbReference>
<sequence>MVTAMVEQCWDVYGSALGTRHSSTGGEVMFNYHYGCRENYNPAGNEKFIWRNCIGHKRARKQARVFLWRKDHLRFLITIIQNYLKITGAGQGLGRELAIQFAELGATVICWDIDARRNNAVVNQIRSKDGECFAFTIDVTVREQVSTLAARMRRQLSDVSMVVSNAGAFSCSPITSYKPDAIAKIIEINLMAHFWIIQAFLPNMIEKRHGHIVAINSSAGLLPCADMVPYCAAKFGLRGNSTNSEVLMLVFYHFSRPREMSLVTARN</sequence>
<accession>A0A8S3WRL0</accession>
<evidence type="ECO:0000313" key="4">
    <source>
        <dbReference type="Proteomes" id="UP000691718"/>
    </source>
</evidence>
<organism evidence="3 4">
    <name type="scientific">Parnassius apollo</name>
    <name type="common">Apollo butterfly</name>
    <name type="synonym">Papilio apollo</name>
    <dbReference type="NCBI Taxonomy" id="110799"/>
    <lineage>
        <taxon>Eukaryota</taxon>
        <taxon>Metazoa</taxon>
        <taxon>Ecdysozoa</taxon>
        <taxon>Arthropoda</taxon>
        <taxon>Hexapoda</taxon>
        <taxon>Insecta</taxon>
        <taxon>Pterygota</taxon>
        <taxon>Neoptera</taxon>
        <taxon>Endopterygota</taxon>
        <taxon>Lepidoptera</taxon>
        <taxon>Glossata</taxon>
        <taxon>Ditrysia</taxon>
        <taxon>Papilionoidea</taxon>
        <taxon>Papilionidae</taxon>
        <taxon>Parnassiinae</taxon>
        <taxon>Parnassini</taxon>
        <taxon>Parnassius</taxon>
        <taxon>Parnassius</taxon>
    </lineage>
</organism>
<dbReference type="EMBL" id="CAJQZP010000693">
    <property type="protein sequence ID" value="CAG4977071.1"/>
    <property type="molecule type" value="Genomic_DNA"/>
</dbReference>
<keyword evidence="2" id="KW-0560">Oxidoreductase</keyword>
<gene>
    <name evidence="3" type="ORF">PAPOLLO_LOCUS9343</name>
</gene>
<proteinExistence type="inferred from homology"/>
<evidence type="ECO:0000256" key="1">
    <source>
        <dbReference type="ARBA" id="ARBA00006484"/>
    </source>
</evidence>
<reference evidence="3" key="1">
    <citation type="submission" date="2021-04" db="EMBL/GenBank/DDBJ databases">
        <authorList>
            <person name="Tunstrom K."/>
        </authorList>
    </citation>
    <scope>NUCLEOTIDE SEQUENCE</scope>
</reference>